<dbReference type="AlphaFoldDB" id="A0A7C4PHI8"/>
<comment type="subcellular location">
    <subcellularLocation>
        <location evidence="1 7">Cell membrane</location>
        <topology evidence="1 7">Multi-pass membrane protein</topology>
    </subcellularLocation>
</comment>
<evidence type="ECO:0000256" key="1">
    <source>
        <dbReference type="ARBA" id="ARBA00004651"/>
    </source>
</evidence>
<dbReference type="InterPro" id="IPR051393">
    <property type="entry name" value="ABC_transporter_permease"/>
</dbReference>
<gene>
    <name evidence="9" type="ORF">ENT37_01495</name>
</gene>
<keyword evidence="6 7" id="KW-0472">Membrane</keyword>
<keyword evidence="5 7" id="KW-1133">Transmembrane helix</keyword>
<dbReference type="InterPro" id="IPR000515">
    <property type="entry name" value="MetI-like"/>
</dbReference>
<dbReference type="PANTHER" id="PTHR30193:SF37">
    <property type="entry name" value="INNER MEMBRANE ABC TRANSPORTER PERMEASE PROTEIN YCJO"/>
    <property type="match status" value="1"/>
</dbReference>
<proteinExistence type="inferred from homology"/>
<evidence type="ECO:0000256" key="5">
    <source>
        <dbReference type="ARBA" id="ARBA00022989"/>
    </source>
</evidence>
<feature type="transmembrane region" description="Helical" evidence="7">
    <location>
        <begin position="247"/>
        <end position="272"/>
    </location>
</feature>
<dbReference type="PANTHER" id="PTHR30193">
    <property type="entry name" value="ABC TRANSPORTER PERMEASE PROTEIN"/>
    <property type="match status" value="1"/>
</dbReference>
<keyword evidence="2 7" id="KW-0813">Transport</keyword>
<dbReference type="GO" id="GO:0005886">
    <property type="term" value="C:plasma membrane"/>
    <property type="evidence" value="ECO:0007669"/>
    <property type="project" value="UniProtKB-SubCell"/>
</dbReference>
<dbReference type="Gene3D" id="1.10.3720.10">
    <property type="entry name" value="MetI-like"/>
    <property type="match status" value="1"/>
</dbReference>
<evidence type="ECO:0000256" key="3">
    <source>
        <dbReference type="ARBA" id="ARBA00022475"/>
    </source>
</evidence>
<keyword evidence="4 7" id="KW-0812">Transmembrane</keyword>
<evidence type="ECO:0000259" key="8">
    <source>
        <dbReference type="PROSITE" id="PS50928"/>
    </source>
</evidence>
<organism evidence="9">
    <name type="scientific">Anaerolinea thermolimosa</name>
    <dbReference type="NCBI Taxonomy" id="229919"/>
    <lineage>
        <taxon>Bacteria</taxon>
        <taxon>Bacillati</taxon>
        <taxon>Chloroflexota</taxon>
        <taxon>Anaerolineae</taxon>
        <taxon>Anaerolineales</taxon>
        <taxon>Anaerolineaceae</taxon>
        <taxon>Anaerolinea</taxon>
    </lineage>
</organism>
<feature type="transmembrane region" description="Helical" evidence="7">
    <location>
        <begin position="306"/>
        <end position="326"/>
    </location>
</feature>
<comment type="similarity">
    <text evidence="7">Belongs to the binding-protein-dependent transport system permease family.</text>
</comment>
<feature type="transmembrane region" description="Helical" evidence="7">
    <location>
        <begin position="47"/>
        <end position="69"/>
    </location>
</feature>
<dbReference type="InterPro" id="IPR035906">
    <property type="entry name" value="MetI-like_sf"/>
</dbReference>
<accession>A0A7C4PHI8</accession>
<feature type="transmembrane region" description="Helical" evidence="7">
    <location>
        <begin position="195"/>
        <end position="218"/>
    </location>
</feature>
<protein>
    <submittedName>
        <fullName evidence="9">Sugar ABC transporter permease</fullName>
    </submittedName>
</protein>
<dbReference type="CDD" id="cd06261">
    <property type="entry name" value="TM_PBP2"/>
    <property type="match status" value="1"/>
</dbReference>
<keyword evidence="3" id="KW-1003">Cell membrane</keyword>
<dbReference type="SUPFAM" id="SSF161098">
    <property type="entry name" value="MetI-like"/>
    <property type="match status" value="1"/>
</dbReference>
<reference evidence="9" key="1">
    <citation type="journal article" date="2020" name="mSystems">
        <title>Genome- and Community-Level Interaction Insights into Carbon Utilization and Element Cycling Functions of Hydrothermarchaeota in Hydrothermal Sediment.</title>
        <authorList>
            <person name="Zhou Z."/>
            <person name="Liu Y."/>
            <person name="Xu W."/>
            <person name="Pan J."/>
            <person name="Luo Z.H."/>
            <person name="Li M."/>
        </authorList>
    </citation>
    <scope>NUCLEOTIDE SEQUENCE [LARGE SCALE GENOMIC DNA]</scope>
    <source>
        <strain evidence="9">SpSt-573</strain>
    </source>
</reference>
<name>A0A7C4PHI8_9CHLR</name>
<dbReference type="EMBL" id="DSYK01000078">
    <property type="protein sequence ID" value="HGS20523.1"/>
    <property type="molecule type" value="Genomic_DNA"/>
</dbReference>
<evidence type="ECO:0000256" key="6">
    <source>
        <dbReference type="ARBA" id="ARBA00023136"/>
    </source>
</evidence>
<evidence type="ECO:0000256" key="4">
    <source>
        <dbReference type="ARBA" id="ARBA00022692"/>
    </source>
</evidence>
<dbReference type="PROSITE" id="PS50928">
    <property type="entry name" value="ABC_TM1"/>
    <property type="match status" value="1"/>
</dbReference>
<dbReference type="Pfam" id="PF00528">
    <property type="entry name" value="BPD_transp_1"/>
    <property type="match status" value="1"/>
</dbReference>
<feature type="domain" description="ABC transmembrane type-1" evidence="8">
    <location>
        <begin position="106"/>
        <end position="325"/>
    </location>
</feature>
<dbReference type="GO" id="GO:0055085">
    <property type="term" value="P:transmembrane transport"/>
    <property type="evidence" value="ECO:0007669"/>
    <property type="project" value="InterPro"/>
</dbReference>
<feature type="transmembrane region" description="Helical" evidence="7">
    <location>
        <begin position="143"/>
        <end position="160"/>
    </location>
</feature>
<evidence type="ECO:0000256" key="2">
    <source>
        <dbReference type="ARBA" id="ARBA00022448"/>
    </source>
</evidence>
<feature type="transmembrane region" description="Helical" evidence="7">
    <location>
        <begin position="110"/>
        <end position="131"/>
    </location>
</feature>
<sequence length="336" mass="37581">MPYYRGTFLFLDLARFLKREVTVQSSSPFSSRWQSLFRMTETKRRALYGYLFILPTVVFFLVFIAFPFFRAIGISMTEWAGYDQPRFIGLKNFINMMNDRIFWIALKNTFFFMVATTILQTIIPLLVAVLLNAGWRGDVAYRTILFLPNIISLVVTGLLWRMIYDGNFGILNSALTTLGLTALKRQWLADPSTVMPAIIVVSLWASLGFYMVIFFAGLQSIPPELYEVASIDGANSWQKLLHITVPMLWPVTTVVMVINIIGGIKVFDVVYVMTTGGPNHASEVLGTYLYVTAFGATGGGSPSMGYASAVGVVILILSMIGTAIQLRLTGRRTDVY</sequence>
<comment type="caution">
    <text evidence="9">The sequence shown here is derived from an EMBL/GenBank/DDBJ whole genome shotgun (WGS) entry which is preliminary data.</text>
</comment>
<evidence type="ECO:0000313" key="9">
    <source>
        <dbReference type="EMBL" id="HGS20523.1"/>
    </source>
</evidence>
<evidence type="ECO:0000256" key="7">
    <source>
        <dbReference type="RuleBase" id="RU363032"/>
    </source>
</evidence>